<proteinExistence type="predicted"/>
<sequence>MCFIKYKLLLATPITQHNEENILSDKYDNNNKVNSSINKLLSATTIKSTEYHDIDIFFEKHDNNNDEINLVASPRDYYFKHAISDVEDIKNSDSKPIKQANQEKSNNLEESYPKEPDNKSTKDVESNPIREIFNQVFVNDFWICDSLIEKLYYFAKIYSRICHLCRDPNIAQSISNKILPICKNCAAMNSSTKY</sequence>
<reference evidence="1" key="1">
    <citation type="submission" date="2021-06" db="EMBL/GenBank/DDBJ databases">
        <authorList>
            <person name="Kallberg Y."/>
            <person name="Tangrot J."/>
            <person name="Rosling A."/>
        </authorList>
    </citation>
    <scope>NUCLEOTIDE SEQUENCE</scope>
    <source>
        <strain evidence="1">MA461A</strain>
    </source>
</reference>
<evidence type="ECO:0000313" key="2">
    <source>
        <dbReference type="Proteomes" id="UP000789920"/>
    </source>
</evidence>
<comment type="caution">
    <text evidence="1">The sequence shown here is derived from an EMBL/GenBank/DDBJ whole genome shotgun (WGS) entry which is preliminary data.</text>
</comment>
<keyword evidence="2" id="KW-1185">Reference proteome</keyword>
<name>A0ACA9L0Y2_9GLOM</name>
<gene>
    <name evidence="1" type="ORF">RPERSI_LOCUS1981</name>
</gene>
<organism evidence="1 2">
    <name type="scientific">Racocetra persica</name>
    <dbReference type="NCBI Taxonomy" id="160502"/>
    <lineage>
        <taxon>Eukaryota</taxon>
        <taxon>Fungi</taxon>
        <taxon>Fungi incertae sedis</taxon>
        <taxon>Mucoromycota</taxon>
        <taxon>Glomeromycotina</taxon>
        <taxon>Glomeromycetes</taxon>
        <taxon>Diversisporales</taxon>
        <taxon>Gigasporaceae</taxon>
        <taxon>Racocetra</taxon>
    </lineage>
</organism>
<dbReference type="Proteomes" id="UP000789920">
    <property type="component" value="Unassembled WGS sequence"/>
</dbReference>
<dbReference type="EMBL" id="CAJVQC010002050">
    <property type="protein sequence ID" value="CAG8504677.1"/>
    <property type="molecule type" value="Genomic_DNA"/>
</dbReference>
<evidence type="ECO:0000313" key="1">
    <source>
        <dbReference type="EMBL" id="CAG8504677.1"/>
    </source>
</evidence>
<accession>A0ACA9L0Y2</accession>
<protein>
    <submittedName>
        <fullName evidence="1">19981_t:CDS:1</fullName>
    </submittedName>
</protein>